<sequence>MLSSYNRPPVSISEQVRHLKSKGLEISDTSAAEKQLDEKGYYRLKAYLLPFRENGGFIKGTSLDQAVQLYEFDEKLRLLVFKHIQRIEIAVRTRFNEAICSKTENSFWYLDSSLFGRNTASYANTVNKLRSAFLESQETFARHFRDRYYNDYCSFYSLMPPSWMAIELMTFGNMLTLLNSVSEDTISKFKLDRWTRREIGPDKFKKLTNWIHCIRDVRNHCAHHNRLFNRNFPAPDGVKAYLDSDIHLVEIDGGVAGQNQFNRLYTTLAVMQVISKRIGLPPIGPSLKGLFDEHEEATNHLRSMGFPDDWKSEKLFF</sequence>
<dbReference type="Pfam" id="PF07751">
    <property type="entry name" value="Abi_2"/>
    <property type="match status" value="1"/>
</dbReference>
<name>A0A8F6YD09_9RHOB</name>
<dbReference type="KEGG" id="gce:KYE46_01210"/>
<keyword evidence="2" id="KW-1185">Reference proteome</keyword>
<dbReference type="RefSeq" id="WP_219002894.1">
    <property type="nucleotide sequence ID" value="NZ_CP079194.1"/>
</dbReference>
<proteinExistence type="predicted"/>
<accession>A0A8F6YD09</accession>
<dbReference type="AlphaFoldDB" id="A0A8F6YD09"/>
<protein>
    <submittedName>
        <fullName evidence="1">Abi family protein</fullName>
    </submittedName>
</protein>
<organism evidence="1 2">
    <name type="scientific">Gymnodinialimonas ceratoperidinii</name>
    <dbReference type="NCBI Taxonomy" id="2856823"/>
    <lineage>
        <taxon>Bacteria</taxon>
        <taxon>Pseudomonadati</taxon>
        <taxon>Pseudomonadota</taxon>
        <taxon>Alphaproteobacteria</taxon>
        <taxon>Rhodobacterales</taxon>
        <taxon>Paracoccaceae</taxon>
        <taxon>Gymnodinialimonas</taxon>
    </lineage>
</organism>
<dbReference type="EMBL" id="CP079194">
    <property type="protein sequence ID" value="QXT39910.1"/>
    <property type="molecule type" value="Genomic_DNA"/>
</dbReference>
<dbReference type="Proteomes" id="UP000825009">
    <property type="component" value="Chromosome"/>
</dbReference>
<reference evidence="1 2" key="1">
    <citation type="submission" date="2021-07" db="EMBL/GenBank/DDBJ databases">
        <title>A novel Jannaschia species isolated from marine dinoflagellate Ceratoperidinium margalefii.</title>
        <authorList>
            <person name="Jiang Y."/>
            <person name="Li Z."/>
        </authorList>
    </citation>
    <scope>NUCLEOTIDE SEQUENCE [LARGE SCALE GENOMIC DNA]</scope>
    <source>
        <strain evidence="1 2">J12C1-MA-4</strain>
    </source>
</reference>
<evidence type="ECO:0000313" key="2">
    <source>
        <dbReference type="Proteomes" id="UP000825009"/>
    </source>
</evidence>
<gene>
    <name evidence="1" type="ORF">KYE46_01210</name>
</gene>
<evidence type="ECO:0000313" key="1">
    <source>
        <dbReference type="EMBL" id="QXT39910.1"/>
    </source>
</evidence>
<dbReference type="InterPro" id="IPR011664">
    <property type="entry name" value="Abi_system_AbiD/AbiF-like"/>
</dbReference>